<dbReference type="OrthoDB" id="3784821at2759"/>
<feature type="compositionally biased region" description="Pro residues" evidence="1">
    <location>
        <begin position="78"/>
        <end position="97"/>
    </location>
</feature>
<keyword evidence="3" id="KW-1185">Reference proteome</keyword>
<dbReference type="AlphaFoldDB" id="A0A8H8U1U1"/>
<name>A0A8H8U1U1_9HELO</name>
<gene>
    <name evidence="2" type="ORF">LHYA1_G003264</name>
</gene>
<feature type="compositionally biased region" description="Pro residues" evidence="1">
    <location>
        <begin position="150"/>
        <end position="162"/>
    </location>
</feature>
<evidence type="ECO:0000313" key="3">
    <source>
        <dbReference type="Proteomes" id="UP000431533"/>
    </source>
</evidence>
<sequence length="276" mass="28762">MSTEIAKKRGRPKKVISDPIESGITETTKKSTTRTKSTKAATAKSSTPKAKAATPAKASASKPAASSLPPQKAASKAPSPPAKKPESETPPPSPPPAAAKQSPKSPVTPETSKILSKVRELSQKNIQSPEEAVKSSTLKPSPTNIDSEPVPTPQTTTPPPNPIATAPKPNISPPKPPPAPKATVSPTTKPHVPLAELNSAIVSNISTRAGARPNTAGSRALPPNYKSVARKITMGIVAAPILIVTSYVLYERLVLGEERKLLTKPSTPAEPEQDVK</sequence>
<protein>
    <submittedName>
        <fullName evidence="2">Uncharacterized protein</fullName>
    </submittedName>
</protein>
<dbReference type="GeneID" id="41983462"/>
<accession>A0A8H8U1U1</accession>
<dbReference type="RefSeq" id="XP_031007070.1">
    <property type="nucleotide sequence ID" value="XM_031148238.1"/>
</dbReference>
<feature type="compositionally biased region" description="Pro residues" evidence="1">
    <location>
        <begin position="170"/>
        <end position="180"/>
    </location>
</feature>
<evidence type="ECO:0000313" key="2">
    <source>
        <dbReference type="EMBL" id="TVY28282.1"/>
    </source>
</evidence>
<comment type="caution">
    <text evidence="2">The sequence shown here is derived from an EMBL/GenBank/DDBJ whole genome shotgun (WGS) entry which is preliminary data.</text>
</comment>
<dbReference type="Proteomes" id="UP000431533">
    <property type="component" value="Unassembled WGS sequence"/>
</dbReference>
<reference evidence="2 3" key="1">
    <citation type="submission" date="2018-05" db="EMBL/GenBank/DDBJ databases">
        <title>Genome sequencing and assembly of the regulated plant pathogen Lachnellula willkommii and related sister species for the development of diagnostic species identification markers.</title>
        <authorList>
            <person name="Giroux E."/>
            <person name="Bilodeau G."/>
        </authorList>
    </citation>
    <scope>NUCLEOTIDE SEQUENCE [LARGE SCALE GENOMIC DNA]</scope>
    <source>
        <strain evidence="2 3">CBS 185.66</strain>
    </source>
</reference>
<organism evidence="2 3">
    <name type="scientific">Lachnellula hyalina</name>
    <dbReference type="NCBI Taxonomy" id="1316788"/>
    <lineage>
        <taxon>Eukaryota</taxon>
        <taxon>Fungi</taxon>
        <taxon>Dikarya</taxon>
        <taxon>Ascomycota</taxon>
        <taxon>Pezizomycotina</taxon>
        <taxon>Leotiomycetes</taxon>
        <taxon>Helotiales</taxon>
        <taxon>Lachnaceae</taxon>
        <taxon>Lachnellula</taxon>
    </lineage>
</organism>
<feature type="compositionally biased region" description="Polar residues" evidence="1">
    <location>
        <begin position="123"/>
        <end position="146"/>
    </location>
</feature>
<proteinExistence type="predicted"/>
<dbReference type="EMBL" id="QGMH01000034">
    <property type="protein sequence ID" value="TVY28282.1"/>
    <property type="molecule type" value="Genomic_DNA"/>
</dbReference>
<feature type="compositionally biased region" description="Low complexity" evidence="1">
    <location>
        <begin position="181"/>
        <end position="190"/>
    </location>
</feature>
<feature type="region of interest" description="Disordered" evidence="1">
    <location>
        <begin position="1"/>
        <end position="190"/>
    </location>
</feature>
<evidence type="ECO:0000256" key="1">
    <source>
        <dbReference type="SAM" id="MobiDB-lite"/>
    </source>
</evidence>
<feature type="compositionally biased region" description="Low complexity" evidence="1">
    <location>
        <begin position="38"/>
        <end position="77"/>
    </location>
</feature>
<dbReference type="PRINTS" id="PR01217">
    <property type="entry name" value="PRICHEXTENSN"/>
</dbReference>